<dbReference type="Pfam" id="PF01381">
    <property type="entry name" value="HTH_3"/>
    <property type="match status" value="1"/>
</dbReference>
<dbReference type="InterPro" id="IPR010982">
    <property type="entry name" value="Lambda_DNA-bd_dom_sf"/>
</dbReference>
<dbReference type="SUPFAM" id="SSF47413">
    <property type="entry name" value="lambda repressor-like DNA-binding domains"/>
    <property type="match status" value="1"/>
</dbReference>
<dbReference type="AlphaFoldDB" id="A0A4D8Q627"/>
<keyword evidence="2" id="KW-0614">Plasmid</keyword>
<dbReference type="InterPro" id="IPR001387">
    <property type="entry name" value="Cro/C1-type_HTH"/>
</dbReference>
<organism evidence="2 3">
    <name type="scientific">Azospirillum brasilense</name>
    <dbReference type="NCBI Taxonomy" id="192"/>
    <lineage>
        <taxon>Bacteria</taxon>
        <taxon>Pseudomonadati</taxon>
        <taxon>Pseudomonadota</taxon>
        <taxon>Alphaproteobacteria</taxon>
        <taxon>Rhodospirillales</taxon>
        <taxon>Azospirillaceae</taxon>
        <taxon>Azospirillum</taxon>
    </lineage>
</organism>
<protein>
    <submittedName>
        <fullName evidence="2">XRE family transcriptional regulator</fullName>
    </submittedName>
</protein>
<feature type="domain" description="HTH cro/C1-type" evidence="1">
    <location>
        <begin position="27"/>
        <end position="70"/>
    </location>
</feature>
<dbReference type="Gene3D" id="1.10.260.40">
    <property type="entry name" value="lambda repressor-like DNA-binding domains"/>
    <property type="match status" value="1"/>
</dbReference>
<sequence length="104" mass="11172">MEPFLRRQWQRPSSRSLVPEKRGGLFQAELVFGAGMSVPYLSDLERGHSNPSLAMVVDLARALATHLSVMLAGLIIERGRRAAAAQAYQGLMGQGASPSSMCGT</sequence>
<evidence type="ECO:0000259" key="1">
    <source>
        <dbReference type="PROSITE" id="PS50943"/>
    </source>
</evidence>
<dbReference type="CDD" id="cd00093">
    <property type="entry name" value="HTH_XRE"/>
    <property type="match status" value="1"/>
</dbReference>
<gene>
    <name evidence="2" type="ORF">D3867_23515</name>
</gene>
<dbReference type="EMBL" id="CP032331">
    <property type="protein sequence ID" value="QCO04833.1"/>
    <property type="molecule type" value="Genomic_DNA"/>
</dbReference>
<dbReference type="PROSITE" id="PS50943">
    <property type="entry name" value="HTH_CROC1"/>
    <property type="match status" value="1"/>
</dbReference>
<name>A0A4D8Q627_AZOBR</name>
<reference evidence="2 3" key="1">
    <citation type="submission" date="2018-09" db="EMBL/GenBank/DDBJ databases">
        <title>Whole genome based analysis of evolution and adaptive divergence in Indian and Brazilian strains of Azospirillum brasilense.</title>
        <authorList>
            <person name="Singh C."/>
            <person name="Tripathi A.K."/>
        </authorList>
    </citation>
    <scope>NUCLEOTIDE SEQUENCE [LARGE SCALE GENOMIC DNA]</scope>
    <source>
        <strain evidence="2 3">MTCC4036</strain>
        <plasmid evidence="2 3">p1</plasmid>
    </source>
</reference>
<accession>A0A4D8Q627</accession>
<proteinExistence type="predicted"/>
<dbReference type="Proteomes" id="UP000298596">
    <property type="component" value="Plasmid p1"/>
</dbReference>
<dbReference type="SMART" id="SM00530">
    <property type="entry name" value="HTH_XRE"/>
    <property type="match status" value="1"/>
</dbReference>
<geneLocation type="plasmid" evidence="2">
    <name>p1</name>
</geneLocation>
<dbReference type="GO" id="GO:0003677">
    <property type="term" value="F:DNA binding"/>
    <property type="evidence" value="ECO:0007669"/>
    <property type="project" value="InterPro"/>
</dbReference>
<evidence type="ECO:0000313" key="3">
    <source>
        <dbReference type="Proteomes" id="UP000298596"/>
    </source>
</evidence>
<evidence type="ECO:0000313" key="2">
    <source>
        <dbReference type="EMBL" id="QCO04833.1"/>
    </source>
</evidence>